<dbReference type="InterPro" id="IPR036822">
    <property type="entry name" value="CutC-like_dom_sf"/>
</dbReference>
<dbReference type="AlphaFoldDB" id="A0A838L7N6"/>
<dbReference type="PANTHER" id="PTHR12598">
    <property type="entry name" value="COPPER HOMEOSTASIS PROTEIN CUTC"/>
    <property type="match status" value="1"/>
</dbReference>
<comment type="similarity">
    <text evidence="1">Belongs to the CutC family.</text>
</comment>
<dbReference type="SUPFAM" id="SSF110395">
    <property type="entry name" value="CutC-like"/>
    <property type="match status" value="1"/>
</dbReference>
<dbReference type="GO" id="GO:0005507">
    <property type="term" value="F:copper ion binding"/>
    <property type="evidence" value="ECO:0007669"/>
    <property type="project" value="TreeGrafter"/>
</dbReference>
<dbReference type="PANTHER" id="PTHR12598:SF0">
    <property type="entry name" value="COPPER HOMEOSTASIS PROTEIN CUTC HOMOLOG"/>
    <property type="match status" value="1"/>
</dbReference>
<organism evidence="4 5">
    <name type="scientific">Sphingomonas chungangi</name>
    <dbReference type="NCBI Taxonomy" id="2683589"/>
    <lineage>
        <taxon>Bacteria</taxon>
        <taxon>Pseudomonadati</taxon>
        <taxon>Pseudomonadota</taxon>
        <taxon>Alphaproteobacteria</taxon>
        <taxon>Sphingomonadales</taxon>
        <taxon>Sphingomonadaceae</taxon>
        <taxon>Sphingomonas</taxon>
    </lineage>
</organism>
<dbReference type="Proteomes" id="UP000570166">
    <property type="component" value="Unassembled WGS sequence"/>
</dbReference>
<proteinExistence type="inferred from homology"/>
<dbReference type="Gene3D" id="3.20.20.380">
    <property type="entry name" value="Copper homeostasis (CutC) domain"/>
    <property type="match status" value="1"/>
</dbReference>
<evidence type="ECO:0000256" key="3">
    <source>
        <dbReference type="SAM" id="MobiDB-lite"/>
    </source>
</evidence>
<reference evidence="4 5" key="1">
    <citation type="submission" date="2020-07" db="EMBL/GenBank/DDBJ databases">
        <authorList>
            <person name="Sun Q."/>
        </authorList>
    </citation>
    <scope>NUCLEOTIDE SEQUENCE [LARGE SCALE GENOMIC DNA]</scope>
    <source>
        <strain evidence="4 5">CGMCC 1.13654</strain>
    </source>
</reference>
<accession>A0A838L7N6</accession>
<evidence type="ECO:0000313" key="5">
    <source>
        <dbReference type="Proteomes" id="UP000570166"/>
    </source>
</evidence>
<dbReference type="Pfam" id="PF03932">
    <property type="entry name" value="CutC"/>
    <property type="match status" value="1"/>
</dbReference>
<keyword evidence="5" id="KW-1185">Reference proteome</keyword>
<dbReference type="RefSeq" id="WP_160362681.1">
    <property type="nucleotide sequence ID" value="NZ_JACEIB010000008.1"/>
</dbReference>
<comment type="caution">
    <text evidence="4">The sequence shown here is derived from an EMBL/GenBank/DDBJ whole genome shotgun (WGS) entry which is preliminary data.</text>
</comment>
<protein>
    <recommendedName>
        <fullName evidence="2">Copper homeostasis protein cutC homolog</fullName>
    </recommendedName>
</protein>
<evidence type="ECO:0000256" key="1">
    <source>
        <dbReference type="ARBA" id="ARBA00007768"/>
    </source>
</evidence>
<evidence type="ECO:0000256" key="2">
    <source>
        <dbReference type="ARBA" id="ARBA00019014"/>
    </source>
</evidence>
<feature type="region of interest" description="Disordered" evidence="3">
    <location>
        <begin position="14"/>
        <end position="62"/>
    </location>
</feature>
<gene>
    <name evidence="4" type="ORF">HZF05_13130</name>
</gene>
<name>A0A838L7N6_9SPHN</name>
<evidence type="ECO:0000313" key="4">
    <source>
        <dbReference type="EMBL" id="MBA2935037.1"/>
    </source>
</evidence>
<dbReference type="EMBL" id="JACEIB010000008">
    <property type="protein sequence ID" value="MBA2935037.1"/>
    <property type="molecule type" value="Genomic_DNA"/>
</dbReference>
<dbReference type="InterPro" id="IPR005627">
    <property type="entry name" value="CutC-like"/>
</dbReference>
<sequence>MPWRCPPAIEAVAHPHRVREDRSRIGRGSVEDRSRIGRGSVEDRSRIGRGSVEDRSRIGRGSVEEGAATIARMVVRAGDRCRIMVGSGVRPNNAAGLLAVTGVSELHGSASVPVIEGETKVAALGFDKPPRSRNR</sequence>
<feature type="compositionally biased region" description="Basic and acidic residues" evidence="3">
    <location>
        <begin position="18"/>
        <end position="57"/>
    </location>
</feature>